<dbReference type="Gene3D" id="3.40.50.11060">
    <property type="entry name" value="GTPase HflX, N-terminal domain"/>
    <property type="match status" value="1"/>
</dbReference>
<evidence type="ECO:0000256" key="5">
    <source>
        <dbReference type="ARBA" id="ARBA00023134"/>
    </source>
</evidence>
<sequence>MNQRERVLIAACQLPNQDDERFQSSLNELVSLTETAHGEVVSIVTQKRQRIHQAYYIGTGKVEEMNVYIEQEQIDLVIFNDELTPSQMNHLADFLEVRIIDRTQLILDIFASRANTREGKLQVELAQMSYLLPRLHGQGKNLSRLGGGIGTRGPGETKLESDRRHILRRMDDIKRQMEQVAKQRLQYRKRRKENQAFQIAIVGYTNAGKSTLFNRMTDSESFEENQLFATLDPLTRQVQLTSGFHVLMSDTVGFIQDLPTALIAAFRSTLEEVTEADFILHVVDASHPDHAEHEKTVQKHLEQLEAHHIPMLTVYNKMDLVTETFVPVSVPHITISAYQMDDIHRLFKRIEEVILKQFVAYQLYVKPSEADYLHRLSRQSIVTEQTFLEEQELYIVKGYIHTEHPMYYQMRIDN</sequence>
<comment type="caution">
    <text evidence="11">The sequence shown here is derived from an EMBL/GenBank/DDBJ whole genome shotgun (WGS) entry which is preliminary data.</text>
</comment>
<dbReference type="FunFam" id="3.40.50.11060:FF:000001">
    <property type="entry name" value="GTPase HflX"/>
    <property type="match status" value="1"/>
</dbReference>
<feature type="binding site" evidence="8">
    <location>
        <position position="210"/>
    </location>
    <ligand>
        <name>Mg(2+)</name>
        <dbReference type="ChEBI" id="CHEBI:18420"/>
    </ligand>
</feature>
<dbReference type="Pfam" id="PF16360">
    <property type="entry name" value="GTP-bdg_M"/>
    <property type="match status" value="1"/>
</dbReference>
<dbReference type="CDD" id="cd01878">
    <property type="entry name" value="HflX"/>
    <property type="match status" value="1"/>
</dbReference>
<dbReference type="InterPro" id="IPR042108">
    <property type="entry name" value="GTPase_HflX_N_sf"/>
</dbReference>
<dbReference type="InterPro" id="IPR027417">
    <property type="entry name" value="P-loop_NTPase"/>
</dbReference>
<evidence type="ECO:0000259" key="10">
    <source>
        <dbReference type="PROSITE" id="PS51705"/>
    </source>
</evidence>
<evidence type="ECO:0000256" key="9">
    <source>
        <dbReference type="SAM" id="Coils"/>
    </source>
</evidence>
<dbReference type="Proteomes" id="UP000030401">
    <property type="component" value="Unassembled WGS sequence"/>
</dbReference>
<keyword evidence="3 6" id="KW-0547">Nucleotide-binding</keyword>
<dbReference type="PANTHER" id="PTHR10229">
    <property type="entry name" value="GTP-BINDING PROTEIN HFLX"/>
    <property type="match status" value="1"/>
</dbReference>
<comment type="similarity">
    <text evidence="6">Belongs to the TRAFAC class OBG-HflX-like GTPase superfamily. HflX GTPase family.</text>
</comment>
<evidence type="ECO:0000313" key="12">
    <source>
        <dbReference type="Proteomes" id="UP000030401"/>
    </source>
</evidence>
<accession>A0A0A5HXL2</accession>
<dbReference type="STRING" id="1385512.N784_06760"/>
<dbReference type="HAMAP" id="MF_00900">
    <property type="entry name" value="GTPase_HflX"/>
    <property type="match status" value="1"/>
</dbReference>
<evidence type="ECO:0000313" key="11">
    <source>
        <dbReference type="EMBL" id="KGX88357.1"/>
    </source>
</evidence>
<dbReference type="InterPro" id="IPR006073">
    <property type="entry name" value="GTP-bd"/>
</dbReference>
<feature type="binding site" evidence="7">
    <location>
        <begin position="250"/>
        <end position="253"/>
    </location>
    <ligand>
        <name>GTP</name>
        <dbReference type="ChEBI" id="CHEBI:37565"/>
    </ligand>
</feature>
<evidence type="ECO:0000256" key="6">
    <source>
        <dbReference type="HAMAP-Rule" id="MF_00900"/>
    </source>
</evidence>
<dbReference type="GO" id="GO:0046872">
    <property type="term" value="F:metal ion binding"/>
    <property type="evidence" value="ECO:0007669"/>
    <property type="project" value="UniProtKB-KW"/>
</dbReference>
<keyword evidence="12" id="KW-1185">Reference proteome</keyword>
<name>A0A0A5HXL2_9BACI</name>
<keyword evidence="4 8" id="KW-0460">Magnesium</keyword>
<evidence type="ECO:0000256" key="8">
    <source>
        <dbReference type="PIRSR" id="PIRSR006809-2"/>
    </source>
</evidence>
<proteinExistence type="inferred from homology"/>
<dbReference type="GO" id="GO:0005525">
    <property type="term" value="F:GTP binding"/>
    <property type="evidence" value="ECO:0007669"/>
    <property type="project" value="UniProtKB-UniRule"/>
</dbReference>
<dbReference type="InterPro" id="IPR030394">
    <property type="entry name" value="G_HFLX_dom"/>
</dbReference>
<dbReference type="NCBIfam" id="TIGR00231">
    <property type="entry name" value="small_GTP"/>
    <property type="match status" value="1"/>
</dbReference>
<dbReference type="NCBIfam" id="TIGR03156">
    <property type="entry name" value="GTP_HflX"/>
    <property type="match status" value="1"/>
</dbReference>
<feature type="binding site" evidence="7">
    <location>
        <begin position="228"/>
        <end position="232"/>
    </location>
    <ligand>
        <name>GTP</name>
        <dbReference type="ChEBI" id="CHEBI:37565"/>
    </ligand>
</feature>
<dbReference type="OrthoDB" id="9812272at2"/>
<dbReference type="GO" id="GO:0043022">
    <property type="term" value="F:ribosome binding"/>
    <property type="evidence" value="ECO:0007669"/>
    <property type="project" value="TreeGrafter"/>
</dbReference>
<feature type="domain" description="Hflx-type G" evidence="10">
    <location>
        <begin position="197"/>
        <end position="358"/>
    </location>
</feature>
<evidence type="ECO:0000256" key="2">
    <source>
        <dbReference type="ARBA" id="ARBA00022723"/>
    </source>
</evidence>
<comment type="subunit">
    <text evidence="6">Monomer. Associates with the 50S ribosomal subunit.</text>
</comment>
<feature type="binding site" evidence="8">
    <location>
        <position position="230"/>
    </location>
    <ligand>
        <name>Mg(2+)</name>
        <dbReference type="ChEBI" id="CHEBI:18420"/>
    </ligand>
</feature>
<comment type="subcellular location">
    <subcellularLocation>
        <location evidence="6">Cytoplasm</location>
    </subcellularLocation>
    <text evidence="6">May associate with membranes.</text>
</comment>
<feature type="binding site" evidence="7">
    <location>
        <begin position="336"/>
        <end position="338"/>
    </location>
    <ligand>
        <name>GTP</name>
        <dbReference type="ChEBI" id="CHEBI:37565"/>
    </ligand>
</feature>
<dbReference type="GO" id="GO:0005737">
    <property type="term" value="C:cytoplasm"/>
    <property type="evidence" value="ECO:0007669"/>
    <property type="project" value="UniProtKB-SubCell"/>
</dbReference>
<dbReference type="PROSITE" id="PS51705">
    <property type="entry name" value="G_HFLX"/>
    <property type="match status" value="1"/>
</dbReference>
<dbReference type="Pfam" id="PF01926">
    <property type="entry name" value="MMR_HSR1"/>
    <property type="match status" value="1"/>
</dbReference>
<evidence type="ECO:0000256" key="3">
    <source>
        <dbReference type="ARBA" id="ARBA00022741"/>
    </source>
</evidence>
<organism evidence="11 12">
    <name type="scientific">Pontibacillus litoralis JSM 072002</name>
    <dbReference type="NCBI Taxonomy" id="1385512"/>
    <lineage>
        <taxon>Bacteria</taxon>
        <taxon>Bacillati</taxon>
        <taxon>Bacillota</taxon>
        <taxon>Bacilli</taxon>
        <taxon>Bacillales</taxon>
        <taxon>Bacillaceae</taxon>
        <taxon>Pontibacillus</taxon>
    </lineage>
</organism>
<comment type="cofactor">
    <cofactor evidence="8">
        <name>Mg(2+)</name>
        <dbReference type="ChEBI" id="CHEBI:18420"/>
    </cofactor>
</comment>
<dbReference type="Gene3D" id="3.40.50.300">
    <property type="entry name" value="P-loop containing nucleotide triphosphate hydrolases"/>
    <property type="match status" value="1"/>
</dbReference>
<evidence type="ECO:0000256" key="4">
    <source>
        <dbReference type="ARBA" id="ARBA00022842"/>
    </source>
</evidence>
<keyword evidence="5 6" id="KW-0342">GTP-binding</keyword>
<reference evidence="11 12" key="1">
    <citation type="submission" date="2013-08" db="EMBL/GenBank/DDBJ databases">
        <authorList>
            <person name="Huang J."/>
            <person name="Wang G."/>
        </authorList>
    </citation>
    <scope>NUCLEOTIDE SEQUENCE [LARGE SCALE GENOMIC DNA]</scope>
    <source>
        <strain evidence="11 12">JSM 072002</strain>
    </source>
</reference>
<dbReference type="AlphaFoldDB" id="A0A0A5HXL2"/>
<dbReference type="PANTHER" id="PTHR10229:SF0">
    <property type="entry name" value="GTP-BINDING PROTEIN 6-RELATED"/>
    <property type="match status" value="1"/>
</dbReference>
<protein>
    <recommendedName>
        <fullName evidence="6">GTPase HflX</fullName>
    </recommendedName>
    <alternativeName>
        <fullName evidence="6">GTP-binding protein HflX</fullName>
    </alternativeName>
</protein>
<feature type="coiled-coil region" evidence="9">
    <location>
        <begin position="163"/>
        <end position="190"/>
    </location>
</feature>
<dbReference type="eggNOG" id="COG2262">
    <property type="taxonomic scope" value="Bacteria"/>
</dbReference>
<feature type="binding site" evidence="7">
    <location>
        <begin position="316"/>
        <end position="319"/>
    </location>
    <ligand>
        <name>GTP</name>
        <dbReference type="ChEBI" id="CHEBI:37565"/>
    </ligand>
</feature>
<keyword evidence="1 6" id="KW-0963">Cytoplasm</keyword>
<dbReference type="Gene3D" id="6.10.250.2860">
    <property type="match status" value="1"/>
</dbReference>
<evidence type="ECO:0000256" key="1">
    <source>
        <dbReference type="ARBA" id="ARBA00022490"/>
    </source>
</evidence>
<comment type="function">
    <text evidence="6">GTPase that associates with the 50S ribosomal subunit and may have a role during protein synthesis or ribosome biogenesis.</text>
</comment>
<feature type="binding site" evidence="7">
    <location>
        <begin position="203"/>
        <end position="210"/>
    </location>
    <ligand>
        <name>GTP</name>
        <dbReference type="ChEBI" id="CHEBI:37565"/>
    </ligand>
</feature>
<dbReference type="PIRSF" id="PIRSF006809">
    <property type="entry name" value="GTP-binding_hflX_prd"/>
    <property type="match status" value="1"/>
</dbReference>
<dbReference type="InterPro" id="IPR032305">
    <property type="entry name" value="GTP-bd_M"/>
</dbReference>
<keyword evidence="2 8" id="KW-0479">Metal-binding</keyword>
<dbReference type="InterPro" id="IPR016496">
    <property type="entry name" value="GTPase_HflX"/>
</dbReference>
<dbReference type="Pfam" id="PF13167">
    <property type="entry name" value="GTP-bdg_N"/>
    <property type="match status" value="1"/>
</dbReference>
<gene>
    <name evidence="6" type="primary">hflX</name>
    <name evidence="11" type="ORF">N784_06760</name>
</gene>
<evidence type="ECO:0000256" key="7">
    <source>
        <dbReference type="PIRSR" id="PIRSR006809-1"/>
    </source>
</evidence>
<dbReference type="PRINTS" id="PR00326">
    <property type="entry name" value="GTP1OBG"/>
</dbReference>
<keyword evidence="9" id="KW-0175">Coiled coil</keyword>
<dbReference type="GO" id="GO:0003924">
    <property type="term" value="F:GTPase activity"/>
    <property type="evidence" value="ECO:0007669"/>
    <property type="project" value="UniProtKB-UniRule"/>
</dbReference>
<dbReference type="InterPro" id="IPR025121">
    <property type="entry name" value="GTPase_HflX_N"/>
</dbReference>
<dbReference type="InterPro" id="IPR005225">
    <property type="entry name" value="Small_GTP-bd"/>
</dbReference>
<dbReference type="SUPFAM" id="SSF52540">
    <property type="entry name" value="P-loop containing nucleoside triphosphate hydrolases"/>
    <property type="match status" value="1"/>
</dbReference>
<dbReference type="RefSeq" id="WP_036831786.1">
    <property type="nucleotide sequence ID" value="NZ_AVPG01000002.1"/>
</dbReference>
<dbReference type="EMBL" id="AVPG01000002">
    <property type="protein sequence ID" value="KGX88357.1"/>
    <property type="molecule type" value="Genomic_DNA"/>
</dbReference>